<accession>A0AAV5L027</accession>
<dbReference type="InterPro" id="IPR013525">
    <property type="entry name" value="ABC2_TM"/>
</dbReference>
<proteinExistence type="predicted"/>
<dbReference type="Pfam" id="PF01061">
    <property type="entry name" value="ABC2_membrane"/>
    <property type="match status" value="1"/>
</dbReference>
<feature type="transmembrane region" description="Helical" evidence="6">
    <location>
        <begin position="168"/>
        <end position="195"/>
    </location>
</feature>
<gene>
    <name evidence="8" type="ORF">SLEP1_g39260</name>
</gene>
<evidence type="ECO:0000256" key="6">
    <source>
        <dbReference type="SAM" id="Phobius"/>
    </source>
</evidence>
<keyword evidence="9" id="KW-1185">Reference proteome</keyword>
<comment type="subcellular location">
    <subcellularLocation>
        <location evidence="1">Membrane</location>
        <topology evidence="1">Multi-pass membrane protein</topology>
    </subcellularLocation>
</comment>
<evidence type="ECO:0000256" key="2">
    <source>
        <dbReference type="ARBA" id="ARBA00022448"/>
    </source>
</evidence>
<evidence type="ECO:0000256" key="3">
    <source>
        <dbReference type="ARBA" id="ARBA00022692"/>
    </source>
</evidence>
<dbReference type="AlphaFoldDB" id="A0AAV5L027"/>
<evidence type="ECO:0000313" key="9">
    <source>
        <dbReference type="Proteomes" id="UP001054252"/>
    </source>
</evidence>
<dbReference type="Proteomes" id="UP001054252">
    <property type="component" value="Unassembled WGS sequence"/>
</dbReference>
<dbReference type="PANTHER" id="PTHR19241">
    <property type="entry name" value="ATP-BINDING CASSETTE TRANSPORTER"/>
    <property type="match status" value="1"/>
</dbReference>
<reference evidence="8 9" key="1">
    <citation type="journal article" date="2021" name="Commun. Biol.">
        <title>The genome of Shorea leprosula (Dipterocarpaceae) highlights the ecological relevance of drought in aseasonal tropical rainforests.</title>
        <authorList>
            <person name="Ng K.K.S."/>
            <person name="Kobayashi M.J."/>
            <person name="Fawcett J.A."/>
            <person name="Hatakeyama M."/>
            <person name="Paape T."/>
            <person name="Ng C.H."/>
            <person name="Ang C.C."/>
            <person name="Tnah L.H."/>
            <person name="Lee C.T."/>
            <person name="Nishiyama T."/>
            <person name="Sese J."/>
            <person name="O'Brien M.J."/>
            <person name="Copetti D."/>
            <person name="Mohd Noor M.I."/>
            <person name="Ong R.C."/>
            <person name="Putra M."/>
            <person name="Sireger I.Z."/>
            <person name="Indrioko S."/>
            <person name="Kosugi Y."/>
            <person name="Izuno A."/>
            <person name="Isagi Y."/>
            <person name="Lee S.L."/>
            <person name="Shimizu K.K."/>
        </authorList>
    </citation>
    <scope>NUCLEOTIDE SEQUENCE [LARGE SCALE GENOMIC DNA]</scope>
    <source>
        <strain evidence="8">214</strain>
    </source>
</reference>
<feature type="domain" description="ABC-2 type transporter transmembrane" evidence="7">
    <location>
        <begin position="121"/>
        <end position="219"/>
    </location>
</feature>
<feature type="transmembrane region" description="Helical" evidence="6">
    <location>
        <begin position="138"/>
        <end position="156"/>
    </location>
</feature>
<organism evidence="8 9">
    <name type="scientific">Rubroshorea leprosula</name>
    <dbReference type="NCBI Taxonomy" id="152421"/>
    <lineage>
        <taxon>Eukaryota</taxon>
        <taxon>Viridiplantae</taxon>
        <taxon>Streptophyta</taxon>
        <taxon>Embryophyta</taxon>
        <taxon>Tracheophyta</taxon>
        <taxon>Spermatophyta</taxon>
        <taxon>Magnoliopsida</taxon>
        <taxon>eudicotyledons</taxon>
        <taxon>Gunneridae</taxon>
        <taxon>Pentapetalae</taxon>
        <taxon>rosids</taxon>
        <taxon>malvids</taxon>
        <taxon>Malvales</taxon>
        <taxon>Dipterocarpaceae</taxon>
        <taxon>Rubroshorea</taxon>
    </lineage>
</organism>
<keyword evidence="5 6" id="KW-0472">Membrane</keyword>
<keyword evidence="2" id="KW-0813">Transport</keyword>
<dbReference type="EMBL" id="BPVZ01000086">
    <property type="protein sequence ID" value="GKV30452.1"/>
    <property type="molecule type" value="Genomic_DNA"/>
</dbReference>
<dbReference type="GO" id="GO:0140359">
    <property type="term" value="F:ABC-type transporter activity"/>
    <property type="evidence" value="ECO:0007669"/>
    <property type="project" value="InterPro"/>
</dbReference>
<keyword evidence="3 6" id="KW-0812">Transmembrane</keyword>
<protein>
    <recommendedName>
        <fullName evidence="7">ABC-2 type transporter transmembrane domain-containing protein</fullName>
    </recommendedName>
</protein>
<evidence type="ECO:0000256" key="1">
    <source>
        <dbReference type="ARBA" id="ARBA00004141"/>
    </source>
</evidence>
<evidence type="ECO:0000256" key="5">
    <source>
        <dbReference type="ARBA" id="ARBA00023136"/>
    </source>
</evidence>
<sequence length="220" mass="24864">MASSFGTYETASSFSFCSLDTAATFYSEDSYELELQWRRIERPPTVQQGGFAVANNRSEIPESVLKQNVKWFMEGPFLPCGTASKGKQKTSQRTEPSTEWLRRAVFFHAFSTKRMGAVQSICLWKQHLSYWRSPKYNLTRLLMVIASSFLSGLLLWQKGQKIGAERDLFNVIGSLYVFTVVTGLSGCTSVLPLVAAQQIVVYRERFAGMYSSWADSLSRI</sequence>
<keyword evidence="4 6" id="KW-1133">Transmembrane helix</keyword>
<evidence type="ECO:0000256" key="4">
    <source>
        <dbReference type="ARBA" id="ARBA00022989"/>
    </source>
</evidence>
<dbReference type="GO" id="GO:0005886">
    <property type="term" value="C:plasma membrane"/>
    <property type="evidence" value="ECO:0007669"/>
    <property type="project" value="UniProtKB-ARBA"/>
</dbReference>
<comment type="caution">
    <text evidence="8">The sequence shown here is derived from an EMBL/GenBank/DDBJ whole genome shotgun (WGS) entry which is preliminary data.</text>
</comment>
<evidence type="ECO:0000313" key="8">
    <source>
        <dbReference type="EMBL" id="GKV30452.1"/>
    </source>
</evidence>
<name>A0AAV5L027_9ROSI</name>
<evidence type="ECO:0000259" key="7">
    <source>
        <dbReference type="Pfam" id="PF01061"/>
    </source>
</evidence>